<dbReference type="OrthoDB" id="13807at2759"/>
<keyword evidence="11" id="KW-1185">Reference proteome</keyword>
<dbReference type="AlphaFoldDB" id="A0A6A6H423"/>
<sequence>MHLMYYINDKGERVYTIAKTDPSGKPTKSAHPARFSPDEKEDFVACRVTLKDRYRLLPHQIKEDREKEEKRRVEESAANEMKAALDRQVKEMLESQRSVLGAAAFEDTGRGPAIANAVKQALGIDTDMTDSNEPVTTGKRRRAETLSDDGSVSVPTDSEPADDEPTNDKPTNDEPTNDEPTNDEPKKHKSKRKRGDTVRRSHPV</sequence>
<keyword evidence="3" id="KW-0690">Ribosome biogenesis</keyword>
<keyword evidence="5" id="KW-0687">Ribonucleoprotein</keyword>
<dbReference type="GO" id="GO:0030515">
    <property type="term" value="F:snoRNA binding"/>
    <property type="evidence" value="ECO:0007669"/>
    <property type="project" value="InterPro"/>
</dbReference>
<dbReference type="EMBL" id="ML991812">
    <property type="protein sequence ID" value="KAF2232846.1"/>
    <property type="molecule type" value="Genomic_DNA"/>
</dbReference>
<dbReference type="PANTHER" id="PTHR13305:SF0">
    <property type="entry name" value="H_ACA RIBONUCLEOPROTEIN COMPLEX SUBUNIT 3"/>
    <property type="match status" value="1"/>
</dbReference>
<protein>
    <recommendedName>
        <fullName evidence="2">H/ACA ribonucleoprotein complex subunit NOP10</fullName>
    </recommendedName>
    <alternativeName>
        <fullName evidence="6">Nucleolar protein 10</fullName>
    </alternativeName>
    <alternativeName>
        <fullName evidence="7">Nucleolar protein family A member 3</fullName>
    </alternativeName>
    <alternativeName>
        <fullName evidence="8">snoRNP protein NOP10</fullName>
    </alternativeName>
</protein>
<dbReference type="GO" id="GO:0070034">
    <property type="term" value="F:telomerase RNA binding"/>
    <property type="evidence" value="ECO:0007669"/>
    <property type="project" value="TreeGrafter"/>
</dbReference>
<evidence type="ECO:0000256" key="2">
    <source>
        <dbReference type="ARBA" id="ARBA00021838"/>
    </source>
</evidence>
<dbReference type="Gene3D" id="4.10.80.300">
    <property type="match status" value="1"/>
</dbReference>
<evidence type="ECO:0000256" key="1">
    <source>
        <dbReference type="ARBA" id="ARBA00009462"/>
    </source>
</evidence>
<accession>A0A6A6H423</accession>
<dbReference type="InterPro" id="IPR036756">
    <property type="entry name" value="H/ACA_rnp_Nop10_sf"/>
</dbReference>
<organism evidence="10 11">
    <name type="scientific">Viridothelium virens</name>
    <name type="common">Speckled blister lichen</name>
    <name type="synonym">Trypethelium virens</name>
    <dbReference type="NCBI Taxonomy" id="1048519"/>
    <lineage>
        <taxon>Eukaryota</taxon>
        <taxon>Fungi</taxon>
        <taxon>Dikarya</taxon>
        <taxon>Ascomycota</taxon>
        <taxon>Pezizomycotina</taxon>
        <taxon>Dothideomycetes</taxon>
        <taxon>Dothideomycetes incertae sedis</taxon>
        <taxon>Trypetheliales</taxon>
        <taxon>Trypetheliaceae</taxon>
        <taxon>Viridothelium</taxon>
    </lineage>
</organism>
<keyword evidence="4" id="KW-0698">rRNA processing</keyword>
<dbReference type="SUPFAM" id="SSF144210">
    <property type="entry name" value="Nop10-like SnoRNP"/>
    <property type="match status" value="1"/>
</dbReference>
<name>A0A6A6H423_VIRVR</name>
<dbReference type="Pfam" id="PF04135">
    <property type="entry name" value="Nop10p"/>
    <property type="match status" value="1"/>
</dbReference>
<feature type="compositionally biased region" description="Basic and acidic residues" evidence="9">
    <location>
        <begin position="195"/>
        <end position="204"/>
    </location>
</feature>
<dbReference type="GO" id="GO:1904874">
    <property type="term" value="P:positive regulation of telomerase RNA localization to Cajal body"/>
    <property type="evidence" value="ECO:0007669"/>
    <property type="project" value="TreeGrafter"/>
</dbReference>
<evidence type="ECO:0000256" key="8">
    <source>
        <dbReference type="ARBA" id="ARBA00032266"/>
    </source>
</evidence>
<dbReference type="GO" id="GO:0031118">
    <property type="term" value="P:rRNA pseudouridine synthesis"/>
    <property type="evidence" value="ECO:0007669"/>
    <property type="project" value="TreeGrafter"/>
</dbReference>
<evidence type="ECO:0000313" key="11">
    <source>
        <dbReference type="Proteomes" id="UP000800092"/>
    </source>
</evidence>
<reference evidence="10" key="1">
    <citation type="journal article" date="2020" name="Stud. Mycol.">
        <title>101 Dothideomycetes genomes: a test case for predicting lifestyles and emergence of pathogens.</title>
        <authorList>
            <person name="Haridas S."/>
            <person name="Albert R."/>
            <person name="Binder M."/>
            <person name="Bloem J."/>
            <person name="Labutti K."/>
            <person name="Salamov A."/>
            <person name="Andreopoulos B."/>
            <person name="Baker S."/>
            <person name="Barry K."/>
            <person name="Bills G."/>
            <person name="Bluhm B."/>
            <person name="Cannon C."/>
            <person name="Castanera R."/>
            <person name="Culley D."/>
            <person name="Daum C."/>
            <person name="Ezra D."/>
            <person name="Gonzalez J."/>
            <person name="Henrissat B."/>
            <person name="Kuo A."/>
            <person name="Liang C."/>
            <person name="Lipzen A."/>
            <person name="Lutzoni F."/>
            <person name="Magnuson J."/>
            <person name="Mondo S."/>
            <person name="Nolan M."/>
            <person name="Ohm R."/>
            <person name="Pangilinan J."/>
            <person name="Park H.-J."/>
            <person name="Ramirez L."/>
            <person name="Alfaro M."/>
            <person name="Sun H."/>
            <person name="Tritt A."/>
            <person name="Yoshinaga Y."/>
            <person name="Zwiers L.-H."/>
            <person name="Turgeon B."/>
            <person name="Goodwin S."/>
            <person name="Spatafora J."/>
            <person name="Crous P."/>
            <person name="Grigoriev I."/>
        </authorList>
    </citation>
    <scope>NUCLEOTIDE SEQUENCE</scope>
    <source>
        <strain evidence="10">Tuck. ex Michener</strain>
    </source>
</reference>
<proteinExistence type="inferred from homology"/>
<evidence type="ECO:0000256" key="6">
    <source>
        <dbReference type="ARBA" id="ARBA00030185"/>
    </source>
</evidence>
<feature type="region of interest" description="Disordered" evidence="9">
    <location>
        <begin position="125"/>
        <end position="204"/>
    </location>
</feature>
<evidence type="ECO:0000256" key="7">
    <source>
        <dbReference type="ARBA" id="ARBA00031779"/>
    </source>
</evidence>
<evidence type="ECO:0000256" key="4">
    <source>
        <dbReference type="ARBA" id="ARBA00022552"/>
    </source>
</evidence>
<evidence type="ECO:0000256" key="5">
    <source>
        <dbReference type="ARBA" id="ARBA00023274"/>
    </source>
</evidence>
<dbReference type="GO" id="GO:0031120">
    <property type="term" value="P:snRNA pseudouridine synthesis"/>
    <property type="evidence" value="ECO:0007669"/>
    <property type="project" value="TreeGrafter"/>
</dbReference>
<evidence type="ECO:0000256" key="3">
    <source>
        <dbReference type="ARBA" id="ARBA00022517"/>
    </source>
</evidence>
<comment type="similarity">
    <text evidence="1">Belongs to the NOP10 family.</text>
</comment>
<evidence type="ECO:0000256" key="9">
    <source>
        <dbReference type="SAM" id="MobiDB-lite"/>
    </source>
</evidence>
<evidence type="ECO:0000313" key="10">
    <source>
        <dbReference type="EMBL" id="KAF2232846.1"/>
    </source>
</evidence>
<dbReference type="PANTHER" id="PTHR13305">
    <property type="entry name" value="RIBOSOME BIOGENESIS PROTEIN NOP10"/>
    <property type="match status" value="1"/>
</dbReference>
<dbReference type="GO" id="GO:0031429">
    <property type="term" value="C:box H/ACA snoRNP complex"/>
    <property type="evidence" value="ECO:0007669"/>
    <property type="project" value="TreeGrafter"/>
</dbReference>
<gene>
    <name evidence="10" type="ORF">EV356DRAFT_534351</name>
</gene>
<dbReference type="Proteomes" id="UP000800092">
    <property type="component" value="Unassembled WGS sequence"/>
</dbReference>
<dbReference type="InterPro" id="IPR007264">
    <property type="entry name" value="H/ACA_rnp_Nop10"/>
</dbReference>